<evidence type="ECO:0000313" key="4">
    <source>
        <dbReference type="Proteomes" id="UP000006844"/>
    </source>
</evidence>
<dbReference type="AlphaFoldDB" id="E8V6B1"/>
<dbReference type="GO" id="GO:0008758">
    <property type="term" value="F:UDP-2,3-diacylglucosamine hydrolase activity"/>
    <property type="evidence" value="ECO:0007669"/>
    <property type="project" value="TreeGrafter"/>
</dbReference>
<dbReference type="Gene3D" id="3.60.21.10">
    <property type="match status" value="1"/>
</dbReference>
<feature type="domain" description="Calcineurin-like phosphoesterase" evidence="2">
    <location>
        <begin position="8"/>
        <end position="210"/>
    </location>
</feature>
<dbReference type="InterPro" id="IPR024654">
    <property type="entry name" value="Calcineurin-like_PHP_lpxH"/>
</dbReference>
<dbReference type="InterPro" id="IPR043461">
    <property type="entry name" value="LpxH-like"/>
</dbReference>
<evidence type="ECO:0000313" key="3">
    <source>
        <dbReference type="EMBL" id="ADV81576.1"/>
    </source>
</evidence>
<keyword evidence="4" id="KW-1185">Reference proteome</keyword>
<evidence type="ECO:0000256" key="1">
    <source>
        <dbReference type="ARBA" id="ARBA00008950"/>
    </source>
</evidence>
<dbReference type="KEGG" id="tsa:AciPR4_0743"/>
<dbReference type="RefSeq" id="WP_013567309.1">
    <property type="nucleotide sequence ID" value="NC_014963.1"/>
</dbReference>
<dbReference type="CDD" id="cd07398">
    <property type="entry name" value="MPP_YbbF-LpxH"/>
    <property type="match status" value="1"/>
</dbReference>
<dbReference type="Pfam" id="PF12850">
    <property type="entry name" value="Metallophos_2"/>
    <property type="match status" value="1"/>
</dbReference>
<dbReference type="HOGENOM" id="CLU_061126_1_1_0"/>
<dbReference type="GO" id="GO:0009245">
    <property type="term" value="P:lipid A biosynthetic process"/>
    <property type="evidence" value="ECO:0007669"/>
    <property type="project" value="TreeGrafter"/>
</dbReference>
<name>E8V6B1_TERSS</name>
<protein>
    <submittedName>
        <fullName evidence="3">Metallophosphoesterase</fullName>
    </submittedName>
</protein>
<dbReference type="GO" id="GO:0016020">
    <property type="term" value="C:membrane"/>
    <property type="evidence" value="ECO:0007669"/>
    <property type="project" value="GOC"/>
</dbReference>
<dbReference type="PANTHER" id="PTHR34990">
    <property type="entry name" value="UDP-2,3-DIACYLGLUCOSAMINE HYDROLASE-RELATED"/>
    <property type="match status" value="1"/>
</dbReference>
<reference evidence="3 4" key="1">
    <citation type="journal article" date="2012" name="Stand. Genomic Sci.">
        <title>Complete genome sequence of Terriglobus saanensis type strain SP1PR4(T), an Acidobacteria from tundra soil.</title>
        <authorList>
            <person name="Rawat S.R."/>
            <person name="Mannisto M.K."/>
            <person name="Starovoytov V."/>
            <person name="Goodwin L."/>
            <person name="Nolan M."/>
            <person name="Hauser L."/>
            <person name="Land M."/>
            <person name="Davenport K.W."/>
            <person name="Woyke T."/>
            <person name="Haggblom M.M."/>
        </authorList>
    </citation>
    <scope>NUCLEOTIDE SEQUENCE</scope>
    <source>
        <strain evidence="4">ATCC BAA-1853 / DSM 23119 / SP1PR4</strain>
    </source>
</reference>
<accession>E8V6B1</accession>
<evidence type="ECO:0000259" key="2">
    <source>
        <dbReference type="Pfam" id="PF12850"/>
    </source>
</evidence>
<proteinExistence type="inferred from homology"/>
<dbReference type="InterPro" id="IPR029052">
    <property type="entry name" value="Metallo-depent_PP-like"/>
</dbReference>
<dbReference type="STRING" id="401053.AciPR4_0743"/>
<sequence>MRESCDTLILSDLHLGSEASRAADAVQLLRTVSFNRLILLGDIFSDLNFARLTRDHWEFLSEIRRLSNPRRRKQVIWVEGNHDLGLSNLMSHLMGISVYQRYVWQFAGKRHIAIHGHQFDRFVSKNYLLSRIGVRIYEHLQRWDTQSKKFTNTLDRLSTRWLRLTEKVAEGALTYAAAGYADRIFCGHTHLPTMRSRNGIDYFNTGCWVEQIPTYITIDETGVHLREYRDVSRTRHRHTREERRELPAEAPCLFEHAGLPALAAYESLRC</sequence>
<dbReference type="EMBL" id="CP002467">
    <property type="protein sequence ID" value="ADV81576.1"/>
    <property type="molecule type" value="Genomic_DNA"/>
</dbReference>
<organism evidence="3 4">
    <name type="scientific">Terriglobus saanensis (strain ATCC BAA-1853 / DSM 23119 / SP1PR4)</name>
    <dbReference type="NCBI Taxonomy" id="401053"/>
    <lineage>
        <taxon>Bacteria</taxon>
        <taxon>Pseudomonadati</taxon>
        <taxon>Acidobacteriota</taxon>
        <taxon>Terriglobia</taxon>
        <taxon>Terriglobales</taxon>
        <taxon>Acidobacteriaceae</taxon>
        <taxon>Terriglobus</taxon>
    </lineage>
</organism>
<dbReference type="eggNOG" id="COG2908">
    <property type="taxonomic scope" value="Bacteria"/>
</dbReference>
<dbReference type="SUPFAM" id="SSF56300">
    <property type="entry name" value="Metallo-dependent phosphatases"/>
    <property type="match status" value="1"/>
</dbReference>
<dbReference type="Proteomes" id="UP000006844">
    <property type="component" value="Chromosome"/>
</dbReference>
<comment type="similarity">
    <text evidence="1">Belongs to the metallophosphoesterase superfamily. YfcE family.</text>
</comment>
<gene>
    <name evidence="3" type="ordered locus">AciPR4_0743</name>
</gene>